<keyword evidence="2" id="KW-1185">Reference proteome</keyword>
<organism evidence="1 2">
    <name type="scientific">Poseidonocella sedimentorum</name>
    <dbReference type="NCBI Taxonomy" id="871652"/>
    <lineage>
        <taxon>Bacteria</taxon>
        <taxon>Pseudomonadati</taxon>
        <taxon>Pseudomonadota</taxon>
        <taxon>Alphaproteobacteria</taxon>
        <taxon>Rhodobacterales</taxon>
        <taxon>Roseobacteraceae</taxon>
        <taxon>Poseidonocella</taxon>
    </lineage>
</organism>
<dbReference type="RefSeq" id="WP_092082489.1">
    <property type="nucleotide sequence ID" value="NZ_FOYI01000016.1"/>
</dbReference>
<proteinExistence type="predicted"/>
<dbReference type="Proteomes" id="UP000199302">
    <property type="component" value="Unassembled WGS sequence"/>
</dbReference>
<dbReference type="AlphaFoldDB" id="A0A1I6ENI6"/>
<dbReference type="STRING" id="871652.SAMN04515673_11628"/>
<evidence type="ECO:0000313" key="1">
    <source>
        <dbReference type="EMBL" id="SFR19314.1"/>
    </source>
</evidence>
<name>A0A1I6ENI6_9RHOB</name>
<dbReference type="EMBL" id="FOYI01000016">
    <property type="protein sequence ID" value="SFR19314.1"/>
    <property type="molecule type" value="Genomic_DNA"/>
</dbReference>
<sequence length="619" mass="63056">MNISVSLDLGSTGTMVRPGVVTLILDGLVGEVSPAGGAADLRASLSDGRPIDSLSWGATPQGDEYGTGPAPAYTGAADGTLLYVTAWSGGARFETTAPIAQTALEISAQPAPVGPLTVGQVVALDTGAAGPGASARIVLLTLDGVDRSATLSGTSWDSAGEAPGLLRYQVEWTNSFGTRLSDVVEVALEAAAFSAAQVPAMAPIWDGLSLEQMDGYAEMVAPENFTSPAAPIADVVVSVLGDATAPDAPLAEDQQAGFSVTVTDTLGNSASFVAAPVTVEYALRAQIVDADIELERNPIAVRGLQTLDFTGSDAPYNGVYSLDLADYVTRPILLDTAPISGIPVIGQALTAPDALAVSEGSDGVESRAYQWYRYDPAIEGPEDRVAIAGADEAVYTVAPGDAGLCLLREETASDSLGTSDAALTAPVEIATTALADTFTAASGTGLEAHLGDTGHGWSLALGSNVEPVVSGDALALNATSGGSVYYLAGGVTFDDVRVSTEVFTGTGGGAAGIVARASGSEDSFGAYLARYNRAIGRVDLYVLVNGTATLLAQSAIVDAEDNATYPLVLECVGDSLNVQWDGITVISRTDTRLTGLGSTGISHYRGATMRLDNFSAEAL</sequence>
<protein>
    <submittedName>
        <fullName evidence="1">Uncharacterized protein</fullName>
    </submittedName>
</protein>
<accession>A0A1I6ENI6</accession>
<dbReference type="Gene3D" id="2.60.120.560">
    <property type="entry name" value="Exo-inulinase, domain 1"/>
    <property type="match status" value="1"/>
</dbReference>
<dbReference type="Gene3D" id="2.60.40.2700">
    <property type="match status" value="1"/>
</dbReference>
<reference evidence="1 2" key="1">
    <citation type="submission" date="2016-10" db="EMBL/GenBank/DDBJ databases">
        <authorList>
            <person name="de Groot N.N."/>
        </authorList>
    </citation>
    <scope>NUCLEOTIDE SEQUENCE [LARGE SCALE GENOMIC DNA]</scope>
    <source>
        <strain evidence="2">KMM 9023,NRIC 0796,JCM 17311,KCTC 23692</strain>
    </source>
</reference>
<evidence type="ECO:0000313" key="2">
    <source>
        <dbReference type="Proteomes" id="UP000199302"/>
    </source>
</evidence>
<gene>
    <name evidence="1" type="ORF">SAMN04515673_11628</name>
</gene>